<keyword evidence="4" id="KW-0444">Lipid biosynthesis</keyword>
<keyword evidence="6" id="KW-0276">Fatty acid metabolism</keyword>
<dbReference type="Pfam" id="PF08545">
    <property type="entry name" value="ACP_syn_III"/>
    <property type="match status" value="1"/>
</dbReference>
<evidence type="ECO:0000256" key="7">
    <source>
        <dbReference type="ARBA" id="ARBA00023098"/>
    </source>
</evidence>
<dbReference type="Gene3D" id="3.40.47.10">
    <property type="match status" value="1"/>
</dbReference>
<dbReference type="Proteomes" id="UP000199025">
    <property type="component" value="Unassembled WGS sequence"/>
</dbReference>
<evidence type="ECO:0000256" key="4">
    <source>
        <dbReference type="ARBA" id="ARBA00022516"/>
    </source>
</evidence>
<keyword evidence="8" id="KW-0275">Fatty acid biosynthesis</keyword>
<keyword evidence="5" id="KW-0808">Transferase</keyword>
<dbReference type="CDD" id="cd00830">
    <property type="entry name" value="KAS_III"/>
    <property type="match status" value="1"/>
</dbReference>
<dbReference type="PANTHER" id="PTHR34069">
    <property type="entry name" value="3-OXOACYL-[ACYL-CARRIER-PROTEIN] SYNTHASE 3"/>
    <property type="match status" value="1"/>
</dbReference>
<evidence type="ECO:0000259" key="10">
    <source>
        <dbReference type="Pfam" id="PF08541"/>
    </source>
</evidence>
<dbReference type="OrthoDB" id="9815506at2"/>
<dbReference type="EMBL" id="FORP01000013">
    <property type="protein sequence ID" value="SFK09595.1"/>
    <property type="molecule type" value="Genomic_DNA"/>
</dbReference>
<evidence type="ECO:0000256" key="1">
    <source>
        <dbReference type="ARBA" id="ARBA00005189"/>
    </source>
</evidence>
<dbReference type="GO" id="GO:0044550">
    <property type="term" value="P:secondary metabolite biosynthetic process"/>
    <property type="evidence" value="ECO:0007669"/>
    <property type="project" value="TreeGrafter"/>
</dbReference>
<evidence type="ECO:0000313" key="12">
    <source>
        <dbReference type="EMBL" id="SFK09595.1"/>
    </source>
</evidence>
<feature type="domain" description="Beta-ketoacyl-[acyl-carrier-protein] synthase III C-terminal" evidence="10">
    <location>
        <begin position="237"/>
        <end position="326"/>
    </location>
</feature>
<protein>
    <submittedName>
        <fullName evidence="12">3-oxoacyl-[acyl-carrier-protein] synthase-3</fullName>
    </submittedName>
</protein>
<dbReference type="GO" id="GO:0006633">
    <property type="term" value="P:fatty acid biosynthetic process"/>
    <property type="evidence" value="ECO:0007669"/>
    <property type="project" value="UniProtKB-KW"/>
</dbReference>
<dbReference type="InterPro" id="IPR013747">
    <property type="entry name" value="ACP_syn_III_C"/>
</dbReference>
<dbReference type="STRING" id="115433.SAMN05421835_113185"/>
<comment type="similarity">
    <text evidence="2">Belongs to the thiolase-like superfamily. FabH family.</text>
</comment>
<dbReference type="InterPro" id="IPR004655">
    <property type="entry name" value="FabH"/>
</dbReference>
<dbReference type="NCBIfam" id="NF006829">
    <property type="entry name" value="PRK09352.1"/>
    <property type="match status" value="1"/>
</dbReference>
<dbReference type="AlphaFoldDB" id="A0A1I3WQ07"/>
<dbReference type="InterPro" id="IPR016039">
    <property type="entry name" value="Thiolase-like"/>
</dbReference>
<organism evidence="12 13">
    <name type="scientific">Amycolatopsis sacchari</name>
    <dbReference type="NCBI Taxonomy" id="115433"/>
    <lineage>
        <taxon>Bacteria</taxon>
        <taxon>Bacillati</taxon>
        <taxon>Actinomycetota</taxon>
        <taxon>Actinomycetes</taxon>
        <taxon>Pseudonocardiales</taxon>
        <taxon>Pseudonocardiaceae</taxon>
        <taxon>Amycolatopsis</taxon>
    </lineage>
</organism>
<comment type="pathway">
    <text evidence="1">Lipid metabolism.</text>
</comment>
<reference evidence="12 13" key="1">
    <citation type="submission" date="2016-10" db="EMBL/GenBank/DDBJ databases">
        <authorList>
            <person name="de Groot N.N."/>
        </authorList>
    </citation>
    <scope>NUCLEOTIDE SEQUENCE [LARGE SCALE GENOMIC DNA]</scope>
    <source>
        <strain evidence="12 13">DSM 44468</strain>
    </source>
</reference>
<keyword evidence="9" id="KW-0012">Acyltransferase</keyword>
<accession>A0A1I3WQ07</accession>
<evidence type="ECO:0000256" key="8">
    <source>
        <dbReference type="ARBA" id="ARBA00023160"/>
    </source>
</evidence>
<proteinExistence type="inferred from homology"/>
<evidence type="ECO:0000256" key="9">
    <source>
        <dbReference type="ARBA" id="ARBA00023315"/>
    </source>
</evidence>
<sequence length="336" mass="34303">MTVTISGTGSHVPETVLGNTELASRVGVVPQWITDKTGIRERRVAAPGEATSDLAALAASRALAAARLDAADVDLLVLATSTPDQPMPATACHVQALLGATRAAAFDVDAVCSGFVYAFVVAHAMLLADPARTTALVIGADTYSRVLDYSDRRTAVLFGDGAGAVVLRKTPDAGAVLATTLSSDGSTADLVKIPAGGSREPASADTVARGRHFFTMHGGDVRRLAAKMMPAVVSDLLDATGLRPSDIDLLVPHQANGVMLADLAAGLELHPGTMHLTVARFGNTGAASIPLTLDDAVQNGRLSPGSTVFLVAFGGGMTWGGVALRWSGTAGSEAGR</sequence>
<keyword evidence="13" id="KW-1185">Reference proteome</keyword>
<keyword evidence="7" id="KW-0443">Lipid metabolism</keyword>
<evidence type="ECO:0000256" key="5">
    <source>
        <dbReference type="ARBA" id="ARBA00022679"/>
    </source>
</evidence>
<dbReference type="Pfam" id="PF08541">
    <property type="entry name" value="ACP_syn_III_C"/>
    <property type="match status" value="1"/>
</dbReference>
<dbReference type="GO" id="GO:0004315">
    <property type="term" value="F:3-oxoacyl-[acyl-carrier-protein] synthase activity"/>
    <property type="evidence" value="ECO:0007669"/>
    <property type="project" value="InterPro"/>
</dbReference>
<evidence type="ECO:0000313" key="13">
    <source>
        <dbReference type="Proteomes" id="UP000199025"/>
    </source>
</evidence>
<dbReference type="SUPFAM" id="SSF53901">
    <property type="entry name" value="Thiolase-like"/>
    <property type="match status" value="1"/>
</dbReference>
<dbReference type="NCBIfam" id="TIGR00747">
    <property type="entry name" value="fabH"/>
    <property type="match status" value="1"/>
</dbReference>
<evidence type="ECO:0000259" key="11">
    <source>
        <dbReference type="Pfam" id="PF08545"/>
    </source>
</evidence>
<gene>
    <name evidence="12" type="ORF">SAMN05421835_113185</name>
</gene>
<keyword evidence="3" id="KW-0963">Cytoplasm</keyword>
<name>A0A1I3WQ07_9PSEU</name>
<evidence type="ECO:0000256" key="3">
    <source>
        <dbReference type="ARBA" id="ARBA00022490"/>
    </source>
</evidence>
<dbReference type="InterPro" id="IPR013751">
    <property type="entry name" value="ACP_syn_III_N"/>
</dbReference>
<feature type="domain" description="Beta-ketoacyl-[acyl-carrier-protein] synthase III N-terminal" evidence="11">
    <location>
        <begin position="106"/>
        <end position="185"/>
    </location>
</feature>
<evidence type="ECO:0000256" key="2">
    <source>
        <dbReference type="ARBA" id="ARBA00008642"/>
    </source>
</evidence>
<evidence type="ECO:0000256" key="6">
    <source>
        <dbReference type="ARBA" id="ARBA00022832"/>
    </source>
</evidence>
<dbReference type="RefSeq" id="WP_091510773.1">
    <property type="nucleotide sequence ID" value="NZ_CBDQZW010000057.1"/>
</dbReference>
<dbReference type="PANTHER" id="PTHR34069:SF2">
    <property type="entry name" value="BETA-KETOACYL-[ACYL-CARRIER-PROTEIN] SYNTHASE III"/>
    <property type="match status" value="1"/>
</dbReference>